<accession>B4S4F4</accession>
<dbReference type="RefSeq" id="WP_012504939.1">
    <property type="nucleotide sequence ID" value="NC_011059.1"/>
</dbReference>
<dbReference type="InterPro" id="IPR016181">
    <property type="entry name" value="Acyl_CoA_acyltransferase"/>
</dbReference>
<sequence length="336" mass="38545">MGQKIRFTVLEGNERNCGEPLRLLFSGSPAERYDIIDRAFDEGGYRVCFKARLPIALFRSAVRANLFRCDLMFFQHQSGKEYSPQAEEFISPLWVRASASLPLNPSTKSAKSDIRKVFGNGLVWSVVRDTAAVEVFCTTMWGPMVKKRYPFKNVDEDLDSWTRYESDLLQISDSSGWIAGALIRYDGTIPHVWRLGIKNGDLSLWNKGVSAAVYYFTSEYLYSKGYEEVSYGLSRAFLNDGVLQYKKKWGIVLDGFQKYLYAIRVLRKNRAVASFFLHNPFCCILGNKLVAAIFIIGEQVAQEEISRYRSRYSFDGINELHIYNVLNLRLVSRTLR</sequence>
<keyword evidence="2" id="KW-1185">Reference proteome</keyword>
<evidence type="ECO:0000313" key="2">
    <source>
        <dbReference type="Proteomes" id="UP000002725"/>
    </source>
</evidence>
<gene>
    <name evidence="1" type="ordered locus">Paes_0345</name>
</gene>
<dbReference type="KEGG" id="paa:Paes_0345"/>
<dbReference type="eggNOG" id="ENOG5032WXM">
    <property type="taxonomic scope" value="Bacteria"/>
</dbReference>
<evidence type="ECO:0008006" key="3">
    <source>
        <dbReference type="Google" id="ProtNLM"/>
    </source>
</evidence>
<dbReference type="AlphaFoldDB" id="B4S4F4"/>
<dbReference type="Proteomes" id="UP000002725">
    <property type="component" value="Chromosome"/>
</dbReference>
<name>B4S4F4_PROA2</name>
<dbReference type="EMBL" id="CP001108">
    <property type="protein sequence ID" value="ACF45402.1"/>
    <property type="molecule type" value="Genomic_DNA"/>
</dbReference>
<reference evidence="1" key="1">
    <citation type="submission" date="2008-06" db="EMBL/GenBank/DDBJ databases">
        <title>Complete sequence of chromosome of Prosthecochloris aestuarii DSM 271.</title>
        <authorList>
            <consortium name="US DOE Joint Genome Institute"/>
            <person name="Lucas S."/>
            <person name="Copeland A."/>
            <person name="Lapidus A."/>
            <person name="Glavina del Rio T."/>
            <person name="Dalin E."/>
            <person name="Tice H."/>
            <person name="Bruce D."/>
            <person name="Goodwin L."/>
            <person name="Pitluck S."/>
            <person name="Schmutz J."/>
            <person name="Larimer F."/>
            <person name="Land M."/>
            <person name="Hauser L."/>
            <person name="Kyrpides N."/>
            <person name="Anderson I."/>
            <person name="Liu Z."/>
            <person name="Li T."/>
            <person name="Zhao F."/>
            <person name="Overmann J."/>
            <person name="Bryant D.A."/>
            <person name="Richardson P."/>
        </authorList>
    </citation>
    <scope>NUCLEOTIDE SEQUENCE [LARGE SCALE GENOMIC DNA]</scope>
    <source>
        <strain evidence="1">DSM 271</strain>
    </source>
</reference>
<organism evidence="1 2">
    <name type="scientific">Prosthecochloris aestuarii (strain DSM 271 / SK 413)</name>
    <dbReference type="NCBI Taxonomy" id="290512"/>
    <lineage>
        <taxon>Bacteria</taxon>
        <taxon>Pseudomonadati</taxon>
        <taxon>Chlorobiota</taxon>
        <taxon>Chlorobiia</taxon>
        <taxon>Chlorobiales</taxon>
        <taxon>Chlorobiaceae</taxon>
        <taxon>Prosthecochloris</taxon>
    </lineage>
</organism>
<dbReference type="STRING" id="290512.Paes_0345"/>
<proteinExistence type="predicted"/>
<evidence type="ECO:0000313" key="1">
    <source>
        <dbReference type="EMBL" id="ACF45402.1"/>
    </source>
</evidence>
<dbReference type="SUPFAM" id="SSF55729">
    <property type="entry name" value="Acyl-CoA N-acyltransferases (Nat)"/>
    <property type="match status" value="1"/>
</dbReference>
<protein>
    <recommendedName>
        <fullName evidence="3">BioF2-like acetyltransferase domain-containing protein</fullName>
    </recommendedName>
</protein>
<dbReference type="HOGENOM" id="CLU_770966_0_0_10"/>